<feature type="transmembrane region" description="Helical" evidence="2">
    <location>
        <begin position="59"/>
        <end position="79"/>
    </location>
</feature>
<proteinExistence type="predicted"/>
<dbReference type="RefSeq" id="WP_245782797.1">
    <property type="nucleotide sequence ID" value="NZ_FOGI01000024.1"/>
</dbReference>
<evidence type="ECO:0000313" key="4">
    <source>
        <dbReference type="Proteomes" id="UP000199051"/>
    </source>
</evidence>
<feature type="region of interest" description="Disordered" evidence="1">
    <location>
        <begin position="117"/>
        <end position="143"/>
    </location>
</feature>
<keyword evidence="2" id="KW-1133">Transmembrane helix</keyword>
<keyword evidence="2" id="KW-0472">Membrane</keyword>
<feature type="transmembrane region" description="Helical" evidence="2">
    <location>
        <begin position="12"/>
        <end position="35"/>
    </location>
</feature>
<keyword evidence="2" id="KW-0812">Transmembrane</keyword>
<accession>A0A1H9XSC2</accession>
<feature type="compositionally biased region" description="Basic and acidic residues" evidence="1">
    <location>
        <begin position="117"/>
        <end position="126"/>
    </location>
</feature>
<gene>
    <name evidence="3" type="ORF">SAMN04487818_1243</name>
</gene>
<dbReference type="AlphaFoldDB" id="A0A1H9XSC2"/>
<reference evidence="4" key="1">
    <citation type="submission" date="2016-10" db="EMBL/GenBank/DDBJ databases">
        <authorList>
            <person name="Varghese N."/>
            <person name="Submissions S."/>
        </authorList>
    </citation>
    <scope>NUCLEOTIDE SEQUENCE [LARGE SCALE GENOMIC DNA]</scope>
    <source>
        <strain evidence="4">DSM 44260</strain>
    </source>
</reference>
<protein>
    <submittedName>
        <fullName evidence="3">Uncharacterized protein</fullName>
    </submittedName>
</protein>
<dbReference type="STRING" id="155974.SAMN04487818_1243"/>
<evidence type="ECO:0000256" key="2">
    <source>
        <dbReference type="SAM" id="Phobius"/>
    </source>
</evidence>
<organism evidence="3 4">
    <name type="scientific">Actinokineospora terrae</name>
    <dbReference type="NCBI Taxonomy" id="155974"/>
    <lineage>
        <taxon>Bacteria</taxon>
        <taxon>Bacillati</taxon>
        <taxon>Actinomycetota</taxon>
        <taxon>Actinomycetes</taxon>
        <taxon>Pseudonocardiales</taxon>
        <taxon>Pseudonocardiaceae</taxon>
        <taxon>Actinokineospora</taxon>
    </lineage>
</organism>
<keyword evidence="4" id="KW-1185">Reference proteome</keyword>
<evidence type="ECO:0000313" key="3">
    <source>
        <dbReference type="EMBL" id="SES49052.1"/>
    </source>
</evidence>
<sequence>MTADPPPDPVGSWLLLAIVGGWLCVKSAVAFVRLYERLDHLPPHPPHRKERIIHMATRYPLRVGASIVGGLTAAVSGLVGSGLFTTEQGSATTGIITAAVTLLAAFGITVTGERKVTPLADPRDQDGTPLVPADTGESPTTLY</sequence>
<dbReference type="EMBL" id="FOGI01000024">
    <property type="protein sequence ID" value="SES49052.1"/>
    <property type="molecule type" value="Genomic_DNA"/>
</dbReference>
<evidence type="ECO:0000256" key="1">
    <source>
        <dbReference type="SAM" id="MobiDB-lite"/>
    </source>
</evidence>
<feature type="transmembrane region" description="Helical" evidence="2">
    <location>
        <begin position="91"/>
        <end position="110"/>
    </location>
</feature>
<name>A0A1H9XSC2_9PSEU</name>
<dbReference type="Proteomes" id="UP000199051">
    <property type="component" value="Unassembled WGS sequence"/>
</dbReference>